<evidence type="ECO:0000256" key="3">
    <source>
        <dbReference type="ARBA" id="ARBA00022900"/>
    </source>
</evidence>
<keyword evidence="2" id="KW-0646">Protease inhibitor</keyword>
<dbReference type="GO" id="GO:0005615">
    <property type="term" value="C:extracellular space"/>
    <property type="evidence" value="ECO:0007669"/>
    <property type="project" value="InterPro"/>
</dbReference>
<dbReference type="SMART" id="SM00093">
    <property type="entry name" value="SERPIN"/>
    <property type="match status" value="1"/>
</dbReference>
<dbReference type="SUPFAM" id="SSF56574">
    <property type="entry name" value="Serpins"/>
    <property type="match status" value="1"/>
</dbReference>
<gene>
    <name evidence="6" type="ORF">BINO364_LOCUS7504</name>
</gene>
<dbReference type="InterPro" id="IPR036186">
    <property type="entry name" value="Serpin_sf"/>
</dbReference>
<dbReference type="Gene3D" id="3.30.497.10">
    <property type="entry name" value="Antithrombin, subunit I, domain 2"/>
    <property type="match status" value="1"/>
</dbReference>
<keyword evidence="3" id="KW-0722">Serine protease inhibitor</keyword>
<evidence type="ECO:0000256" key="2">
    <source>
        <dbReference type="ARBA" id="ARBA00022690"/>
    </source>
</evidence>
<dbReference type="Pfam" id="PF00079">
    <property type="entry name" value="Serpin"/>
    <property type="match status" value="1"/>
</dbReference>
<evidence type="ECO:0000259" key="5">
    <source>
        <dbReference type="SMART" id="SM00093"/>
    </source>
</evidence>
<dbReference type="Gene3D" id="2.30.39.10">
    <property type="entry name" value="Alpha-1-antitrypsin, domain 1"/>
    <property type="match status" value="1"/>
</dbReference>
<name>A0A8J9UJD2_9NEOP</name>
<dbReference type="Proteomes" id="UP000838878">
    <property type="component" value="Chromosome 2"/>
</dbReference>
<dbReference type="AlphaFoldDB" id="A0A8J9UJD2"/>
<evidence type="ECO:0000313" key="6">
    <source>
        <dbReference type="EMBL" id="CAH0721401.1"/>
    </source>
</evidence>
<dbReference type="InterPro" id="IPR000215">
    <property type="entry name" value="Serpin_fam"/>
</dbReference>
<feature type="non-terminal residue" evidence="6">
    <location>
        <position position="369"/>
    </location>
</feature>
<feature type="domain" description="Serpin" evidence="5">
    <location>
        <begin position="1"/>
        <end position="367"/>
    </location>
</feature>
<keyword evidence="7" id="KW-1185">Reference proteome</keyword>
<organism evidence="6 7">
    <name type="scientific">Brenthis ino</name>
    <name type="common">lesser marbled fritillary</name>
    <dbReference type="NCBI Taxonomy" id="405034"/>
    <lineage>
        <taxon>Eukaryota</taxon>
        <taxon>Metazoa</taxon>
        <taxon>Ecdysozoa</taxon>
        <taxon>Arthropoda</taxon>
        <taxon>Hexapoda</taxon>
        <taxon>Insecta</taxon>
        <taxon>Pterygota</taxon>
        <taxon>Neoptera</taxon>
        <taxon>Endopterygota</taxon>
        <taxon>Lepidoptera</taxon>
        <taxon>Glossata</taxon>
        <taxon>Ditrysia</taxon>
        <taxon>Papilionoidea</taxon>
        <taxon>Nymphalidae</taxon>
        <taxon>Heliconiinae</taxon>
        <taxon>Argynnini</taxon>
        <taxon>Brenthis</taxon>
    </lineage>
</organism>
<evidence type="ECO:0000313" key="7">
    <source>
        <dbReference type="Proteomes" id="UP000838878"/>
    </source>
</evidence>
<evidence type="ECO:0000256" key="1">
    <source>
        <dbReference type="ARBA" id="ARBA00009500"/>
    </source>
</evidence>
<reference evidence="6" key="1">
    <citation type="submission" date="2021-12" db="EMBL/GenBank/DDBJ databases">
        <authorList>
            <person name="Martin H S."/>
        </authorList>
    </citation>
    <scope>NUCLEOTIDE SEQUENCE</scope>
</reference>
<dbReference type="PANTHER" id="PTHR11461">
    <property type="entry name" value="SERINE PROTEASE INHIBITOR, SERPIN"/>
    <property type="match status" value="1"/>
</dbReference>
<comment type="similarity">
    <text evidence="1 4">Belongs to the serpin family.</text>
</comment>
<dbReference type="EMBL" id="OV170222">
    <property type="protein sequence ID" value="CAH0721401.1"/>
    <property type="molecule type" value="Genomic_DNA"/>
</dbReference>
<dbReference type="CDD" id="cd00172">
    <property type="entry name" value="serpin"/>
    <property type="match status" value="1"/>
</dbReference>
<protein>
    <recommendedName>
        <fullName evidence="5">Serpin domain-containing protein</fullName>
    </recommendedName>
</protein>
<dbReference type="InterPro" id="IPR042185">
    <property type="entry name" value="Serpin_sf_2"/>
</dbReference>
<dbReference type="GO" id="GO:0004867">
    <property type="term" value="F:serine-type endopeptidase inhibitor activity"/>
    <property type="evidence" value="ECO:0007669"/>
    <property type="project" value="UniProtKB-KW"/>
</dbReference>
<dbReference type="InterPro" id="IPR023796">
    <property type="entry name" value="Serpin_dom"/>
</dbReference>
<dbReference type="OrthoDB" id="9518664at2759"/>
<dbReference type="PANTHER" id="PTHR11461:SF211">
    <property type="entry name" value="GH10112P-RELATED"/>
    <property type="match status" value="1"/>
</dbReference>
<dbReference type="InterPro" id="IPR042178">
    <property type="entry name" value="Serpin_sf_1"/>
</dbReference>
<proteinExistence type="inferred from homology"/>
<sequence>MLQEVLSENANKSVVVSPLLVRFSLCKLALFAQETAKDELLNVLGLNSDSMLQMCYSCLKEVMSQFKNIDLVTINKIIVNYTADINKAFLNSSDFGVTIHQVSYKYPKYSVSFINKEIDRVLYNRITDVIEPTDINNKTSILIVNIAYLKVTWEFPFDIKLTKDMKFHHQNGSVSMVPMMSKADTYFYLEDEINNLQVVNIRLASFGLTMTLVVPSTAKGLGSLLKQLSNDPDFLKRIYKKMRPDNVNIMLPRFKIKTSLNWNKFLNKIGVKQIFNETNSGLSGILKENSATKYIYLSNCKQKNYIHVDEMGVFRHPIEELPPDLHNRETINQILADHPFYFSINLQTDYHRQWDAQELLTGVYYGPHS</sequence>
<evidence type="ECO:0000256" key="4">
    <source>
        <dbReference type="RuleBase" id="RU000411"/>
    </source>
</evidence>
<accession>A0A8J9UJD2</accession>